<dbReference type="PANTHER" id="PTHR48100:SF1">
    <property type="entry name" value="HISTIDINE PHOSPHATASE FAMILY PROTEIN-RELATED"/>
    <property type="match status" value="1"/>
</dbReference>
<evidence type="ECO:0000256" key="2">
    <source>
        <dbReference type="ARBA" id="ARBA00023235"/>
    </source>
</evidence>
<dbReference type="InterPro" id="IPR029033">
    <property type="entry name" value="His_PPase_superfam"/>
</dbReference>
<keyword evidence="7" id="KW-1185">Reference proteome</keyword>
<dbReference type="CDD" id="cd07067">
    <property type="entry name" value="HP_PGM_like"/>
    <property type="match status" value="1"/>
</dbReference>
<organism evidence="6 7">
    <name type="scientific">Nocardioides currus</name>
    <dbReference type="NCBI Taxonomy" id="2133958"/>
    <lineage>
        <taxon>Bacteria</taxon>
        <taxon>Bacillati</taxon>
        <taxon>Actinomycetota</taxon>
        <taxon>Actinomycetes</taxon>
        <taxon>Propionibacteriales</taxon>
        <taxon>Nocardioidaceae</taxon>
        <taxon>Nocardioides</taxon>
    </lineage>
</organism>
<keyword evidence="2" id="KW-0413">Isomerase</keyword>
<feature type="region of interest" description="Disordered" evidence="5">
    <location>
        <begin position="194"/>
        <end position="216"/>
    </location>
</feature>
<name>A0A2R7YVA0_9ACTN</name>
<evidence type="ECO:0000256" key="4">
    <source>
        <dbReference type="PIRSR" id="PIRSR613078-2"/>
    </source>
</evidence>
<dbReference type="EMBL" id="PYXZ01000006">
    <property type="protein sequence ID" value="PUA80233.1"/>
    <property type="molecule type" value="Genomic_DNA"/>
</dbReference>
<reference evidence="6 7" key="1">
    <citation type="submission" date="2018-03" db="EMBL/GenBank/DDBJ databases">
        <authorList>
            <person name="Keele B.F."/>
        </authorList>
    </citation>
    <scope>NUCLEOTIDE SEQUENCE [LARGE SCALE GENOMIC DNA]</scope>
    <source>
        <strain evidence="6 7">IB-3</strain>
    </source>
</reference>
<dbReference type="Proteomes" id="UP000244867">
    <property type="component" value="Unassembled WGS sequence"/>
</dbReference>
<evidence type="ECO:0000256" key="5">
    <source>
        <dbReference type="SAM" id="MobiDB-lite"/>
    </source>
</evidence>
<dbReference type="PANTHER" id="PTHR48100">
    <property type="entry name" value="BROAD-SPECIFICITY PHOSPHATASE YOR283W-RELATED"/>
    <property type="match status" value="1"/>
</dbReference>
<feature type="active site" description="Tele-phosphohistidine intermediate" evidence="3">
    <location>
        <position position="13"/>
    </location>
</feature>
<proteinExistence type="predicted"/>
<dbReference type="Gene3D" id="3.40.50.1240">
    <property type="entry name" value="Phosphoglycerate mutase-like"/>
    <property type="match status" value="1"/>
</dbReference>
<dbReference type="GO" id="GO:0016791">
    <property type="term" value="F:phosphatase activity"/>
    <property type="evidence" value="ECO:0007669"/>
    <property type="project" value="TreeGrafter"/>
</dbReference>
<feature type="binding site" evidence="4">
    <location>
        <begin position="12"/>
        <end position="19"/>
    </location>
    <ligand>
        <name>substrate</name>
    </ligand>
</feature>
<evidence type="ECO:0000256" key="3">
    <source>
        <dbReference type="PIRSR" id="PIRSR613078-1"/>
    </source>
</evidence>
<dbReference type="InterPro" id="IPR001345">
    <property type="entry name" value="PG/BPGM_mutase_AS"/>
</dbReference>
<gene>
    <name evidence="6" type="ORF">C7S10_13880</name>
</gene>
<keyword evidence="1" id="KW-0324">Glycolysis</keyword>
<sequence length="216" mass="23401">MGDVRAPVYLVRHGQSEWNVLRLTQGQTDHPRLTDLGRAQAEAAASVLAADLADGEARLVTSDLLRALETARTIGDRLGVEPVLDFRLREQHLGSLEGLRYEESWAHAELHDWTDPELPMAGGESVAAVRRRLAEVLDAVDPAVPTVLVSHGDAIRAAIALLLDQPVTDVPWVEVANGSVARWDGELAWLDPVGDDGPDFAVDEHGTLPGTRPTPR</sequence>
<evidence type="ECO:0000313" key="6">
    <source>
        <dbReference type="EMBL" id="PUA80233.1"/>
    </source>
</evidence>
<dbReference type="InterPro" id="IPR013078">
    <property type="entry name" value="His_Pase_superF_clade-1"/>
</dbReference>
<evidence type="ECO:0000313" key="7">
    <source>
        <dbReference type="Proteomes" id="UP000244867"/>
    </source>
</evidence>
<protein>
    <submittedName>
        <fullName evidence="6">Histidine phosphatase family protein</fullName>
    </submittedName>
</protein>
<dbReference type="Pfam" id="PF00300">
    <property type="entry name" value="His_Phos_1"/>
    <property type="match status" value="1"/>
</dbReference>
<dbReference type="SMART" id="SM00855">
    <property type="entry name" value="PGAM"/>
    <property type="match status" value="1"/>
</dbReference>
<dbReference type="SUPFAM" id="SSF53254">
    <property type="entry name" value="Phosphoglycerate mutase-like"/>
    <property type="match status" value="1"/>
</dbReference>
<feature type="binding site" evidence="4">
    <location>
        <position position="66"/>
    </location>
    <ligand>
        <name>substrate</name>
    </ligand>
</feature>
<dbReference type="AlphaFoldDB" id="A0A2R7YVA0"/>
<evidence type="ECO:0000256" key="1">
    <source>
        <dbReference type="ARBA" id="ARBA00023152"/>
    </source>
</evidence>
<dbReference type="PROSITE" id="PS00175">
    <property type="entry name" value="PG_MUTASE"/>
    <property type="match status" value="1"/>
</dbReference>
<dbReference type="InterPro" id="IPR050275">
    <property type="entry name" value="PGM_Phosphatase"/>
</dbReference>
<feature type="active site" description="Proton donor/acceptor" evidence="3">
    <location>
        <position position="90"/>
    </location>
</feature>
<accession>A0A2R7YVA0</accession>
<dbReference type="GO" id="GO:0005737">
    <property type="term" value="C:cytoplasm"/>
    <property type="evidence" value="ECO:0007669"/>
    <property type="project" value="TreeGrafter"/>
</dbReference>
<comment type="caution">
    <text evidence="6">The sequence shown here is derived from an EMBL/GenBank/DDBJ whole genome shotgun (WGS) entry which is preliminary data.</text>
</comment>
<dbReference type="OrthoDB" id="4697614at2"/>